<keyword evidence="2" id="KW-0808">Transferase</keyword>
<reference evidence="4" key="1">
    <citation type="journal article" date="2014" name="Int. J. Syst. Evol. Microbiol.">
        <title>Complete genome sequence of Corynebacterium casei LMG S-19264T (=DSM 44701T), isolated from a smear-ripened cheese.</title>
        <authorList>
            <consortium name="US DOE Joint Genome Institute (JGI-PGF)"/>
            <person name="Walter F."/>
            <person name="Albersmeier A."/>
            <person name="Kalinowski J."/>
            <person name="Ruckert C."/>
        </authorList>
    </citation>
    <scope>NUCLEOTIDE SEQUENCE</scope>
    <source>
        <strain evidence="4">KCTC 32437</strain>
    </source>
</reference>
<evidence type="ECO:0000256" key="1">
    <source>
        <dbReference type="ARBA" id="ARBA00022603"/>
    </source>
</evidence>
<evidence type="ECO:0000313" key="4">
    <source>
        <dbReference type="EMBL" id="GHA22969.1"/>
    </source>
</evidence>
<gene>
    <name evidence="4" type="ORF">GCM10007989_18060</name>
</gene>
<dbReference type="Pfam" id="PF13649">
    <property type="entry name" value="Methyltransf_25"/>
    <property type="match status" value="1"/>
</dbReference>
<dbReference type="EMBL" id="BMZE01000002">
    <property type="protein sequence ID" value="GHA22969.1"/>
    <property type="molecule type" value="Genomic_DNA"/>
</dbReference>
<sequence length="267" mass="29965">MHCYRRMTAKRSGASFEDADVVANYVYRPPYPDALFTRLVEIAPAHAGLLDIGCGPGKIARPMAAHFGRVTAVDPSHDMLALARTLPGGGADNIEWIEDAAEHAQLGQRRFGLIVAAASIHWMQHEVLFPHLASHASRQHVVAVIGGDDAHEPPWQQQWLSFLTKWVFEVTGERFDPAVKSAYWQSYRPWLEIKGEEQFTSQPFEQSVADFIRCQHSRDTFTAARLGPRRADFDAELAELLMPHAINGRLVYRIRTSLVWGSIRAPS</sequence>
<keyword evidence="1" id="KW-0489">Methyltransferase</keyword>
<evidence type="ECO:0000259" key="3">
    <source>
        <dbReference type="Pfam" id="PF13649"/>
    </source>
</evidence>
<organism evidence="4 5">
    <name type="scientific">Devosia pacifica</name>
    <dbReference type="NCBI Taxonomy" id="1335967"/>
    <lineage>
        <taxon>Bacteria</taxon>
        <taxon>Pseudomonadati</taxon>
        <taxon>Pseudomonadota</taxon>
        <taxon>Alphaproteobacteria</taxon>
        <taxon>Hyphomicrobiales</taxon>
        <taxon>Devosiaceae</taxon>
        <taxon>Devosia</taxon>
    </lineage>
</organism>
<reference evidence="4" key="2">
    <citation type="submission" date="2020-09" db="EMBL/GenBank/DDBJ databases">
        <authorList>
            <person name="Sun Q."/>
            <person name="Kim S."/>
        </authorList>
    </citation>
    <scope>NUCLEOTIDE SEQUENCE</scope>
    <source>
        <strain evidence="4">KCTC 32437</strain>
    </source>
</reference>
<dbReference type="SUPFAM" id="SSF53335">
    <property type="entry name" value="S-adenosyl-L-methionine-dependent methyltransferases"/>
    <property type="match status" value="1"/>
</dbReference>
<dbReference type="PANTHER" id="PTHR44942">
    <property type="entry name" value="METHYLTRANSF_11 DOMAIN-CONTAINING PROTEIN"/>
    <property type="match status" value="1"/>
</dbReference>
<dbReference type="GO" id="GO:0032259">
    <property type="term" value="P:methylation"/>
    <property type="evidence" value="ECO:0007669"/>
    <property type="project" value="UniProtKB-KW"/>
</dbReference>
<dbReference type="Proteomes" id="UP000646579">
    <property type="component" value="Unassembled WGS sequence"/>
</dbReference>
<comment type="caution">
    <text evidence="4">The sequence shown here is derived from an EMBL/GenBank/DDBJ whole genome shotgun (WGS) entry which is preliminary data.</text>
</comment>
<dbReference type="InterPro" id="IPR029063">
    <property type="entry name" value="SAM-dependent_MTases_sf"/>
</dbReference>
<dbReference type="AlphaFoldDB" id="A0A918S4M1"/>
<keyword evidence="5" id="KW-1185">Reference proteome</keyword>
<dbReference type="PANTHER" id="PTHR44942:SF4">
    <property type="entry name" value="METHYLTRANSFERASE TYPE 11 DOMAIN-CONTAINING PROTEIN"/>
    <property type="match status" value="1"/>
</dbReference>
<dbReference type="GO" id="GO:0008168">
    <property type="term" value="F:methyltransferase activity"/>
    <property type="evidence" value="ECO:0007669"/>
    <property type="project" value="UniProtKB-KW"/>
</dbReference>
<dbReference type="InterPro" id="IPR051052">
    <property type="entry name" value="Diverse_substrate_MTase"/>
</dbReference>
<feature type="domain" description="Methyltransferase" evidence="3">
    <location>
        <begin position="50"/>
        <end position="127"/>
    </location>
</feature>
<dbReference type="Gene3D" id="3.40.50.150">
    <property type="entry name" value="Vaccinia Virus protein VP39"/>
    <property type="match status" value="1"/>
</dbReference>
<evidence type="ECO:0000256" key="2">
    <source>
        <dbReference type="ARBA" id="ARBA00022679"/>
    </source>
</evidence>
<dbReference type="CDD" id="cd02440">
    <property type="entry name" value="AdoMet_MTases"/>
    <property type="match status" value="1"/>
</dbReference>
<protein>
    <recommendedName>
        <fullName evidence="3">Methyltransferase domain-containing protein</fullName>
    </recommendedName>
</protein>
<name>A0A918S4M1_9HYPH</name>
<evidence type="ECO:0000313" key="5">
    <source>
        <dbReference type="Proteomes" id="UP000646579"/>
    </source>
</evidence>
<dbReference type="InterPro" id="IPR041698">
    <property type="entry name" value="Methyltransf_25"/>
</dbReference>
<proteinExistence type="predicted"/>
<accession>A0A918S4M1</accession>